<accession>A0A3G6J8A4</accession>
<name>A0A3G6J8A4_9CORY</name>
<dbReference type="KEGG" id="ccho:CCHOA_01260"/>
<keyword evidence="2" id="KW-1185">Reference proteome</keyword>
<evidence type="ECO:0000313" key="1">
    <source>
        <dbReference type="EMBL" id="AZA12680.1"/>
    </source>
</evidence>
<gene>
    <name evidence="1" type="ORF">CCHOA_01260</name>
</gene>
<dbReference type="EMBL" id="CP033896">
    <property type="protein sequence ID" value="AZA12680.1"/>
    <property type="molecule type" value="Genomic_DNA"/>
</dbReference>
<reference evidence="1 2" key="1">
    <citation type="submission" date="2018-11" db="EMBL/GenBank/DDBJ databases">
        <authorList>
            <person name="Kleinhagauer T."/>
            <person name="Glaeser S.P."/>
            <person name="Spergser J."/>
            <person name="Ruckert C."/>
            <person name="Kaempfer P."/>
            <person name="Busse H.-J."/>
        </authorList>
    </citation>
    <scope>NUCLEOTIDE SEQUENCE [LARGE SCALE GENOMIC DNA]</scope>
    <source>
        <strain evidence="1 2">200CH</strain>
    </source>
</reference>
<evidence type="ECO:0000313" key="2">
    <source>
        <dbReference type="Proteomes" id="UP000269019"/>
    </source>
</evidence>
<proteinExistence type="predicted"/>
<dbReference type="AlphaFoldDB" id="A0A3G6J8A4"/>
<protein>
    <submittedName>
        <fullName evidence="1">Uncharacterized protein</fullName>
    </submittedName>
</protein>
<organism evidence="1 2">
    <name type="scientific">Corynebacterium choanae</name>
    <dbReference type="NCBI Taxonomy" id="1862358"/>
    <lineage>
        <taxon>Bacteria</taxon>
        <taxon>Bacillati</taxon>
        <taxon>Actinomycetota</taxon>
        <taxon>Actinomycetes</taxon>
        <taxon>Mycobacteriales</taxon>
        <taxon>Corynebacteriaceae</taxon>
        <taxon>Corynebacterium</taxon>
    </lineage>
</organism>
<dbReference type="Proteomes" id="UP000269019">
    <property type="component" value="Chromosome"/>
</dbReference>
<sequence length="81" mass="9103">MDRFNCPVRCLRIELHLNVLVVLVHRPTSYPQLIDALRDLGCDLLNDLCHHLVAALPTPQAIGIHNFLGTDPGFFTPKCRS</sequence>